<evidence type="ECO:0000259" key="10">
    <source>
        <dbReference type="PROSITE" id="PS50110"/>
    </source>
</evidence>
<dbReference type="InterPro" id="IPR039420">
    <property type="entry name" value="WalR-like"/>
</dbReference>
<dbReference type="InterPro" id="IPR036388">
    <property type="entry name" value="WH-like_DNA-bd_sf"/>
</dbReference>
<evidence type="ECO:0000256" key="3">
    <source>
        <dbReference type="ARBA" id="ARBA00023012"/>
    </source>
</evidence>
<keyword evidence="4" id="KW-0805">Transcription regulation</keyword>
<dbReference type="Gene3D" id="3.40.50.2300">
    <property type="match status" value="1"/>
</dbReference>
<dbReference type="Gene3D" id="6.10.250.690">
    <property type="match status" value="1"/>
</dbReference>
<dbReference type="SMART" id="SM00862">
    <property type="entry name" value="Trans_reg_C"/>
    <property type="match status" value="1"/>
</dbReference>
<dbReference type="Pfam" id="PF00072">
    <property type="entry name" value="Response_reg"/>
    <property type="match status" value="1"/>
</dbReference>
<dbReference type="PANTHER" id="PTHR48111:SF54">
    <property type="entry name" value="STAGE 0 SPORULATION PROTEIN A HOMOLOG"/>
    <property type="match status" value="1"/>
</dbReference>
<dbReference type="InterPro" id="IPR001867">
    <property type="entry name" value="OmpR/PhoB-type_DNA-bd"/>
</dbReference>
<evidence type="ECO:0000256" key="5">
    <source>
        <dbReference type="ARBA" id="ARBA00023125"/>
    </source>
</evidence>
<dbReference type="Gene3D" id="1.10.10.10">
    <property type="entry name" value="Winged helix-like DNA-binding domain superfamily/Winged helix DNA-binding domain"/>
    <property type="match status" value="1"/>
</dbReference>
<dbReference type="GO" id="GO:0032993">
    <property type="term" value="C:protein-DNA complex"/>
    <property type="evidence" value="ECO:0007669"/>
    <property type="project" value="TreeGrafter"/>
</dbReference>
<dbReference type="InterPro" id="IPR011006">
    <property type="entry name" value="CheY-like_superfamily"/>
</dbReference>
<name>A0A2A7B431_9FIRM</name>
<organism evidence="12 13">
    <name type="scientific">Faecalibacterium prausnitzii</name>
    <dbReference type="NCBI Taxonomy" id="853"/>
    <lineage>
        <taxon>Bacteria</taxon>
        <taxon>Bacillati</taxon>
        <taxon>Bacillota</taxon>
        <taxon>Clostridia</taxon>
        <taxon>Eubacteriales</taxon>
        <taxon>Oscillospiraceae</taxon>
        <taxon>Faecalibacterium</taxon>
    </lineage>
</organism>
<feature type="modified residue" description="4-aspartylphosphate" evidence="8">
    <location>
        <position position="53"/>
    </location>
</feature>
<dbReference type="SMART" id="SM00448">
    <property type="entry name" value="REC"/>
    <property type="match status" value="1"/>
</dbReference>
<evidence type="ECO:0000256" key="7">
    <source>
        <dbReference type="ARBA" id="ARBA00024867"/>
    </source>
</evidence>
<keyword evidence="2 8" id="KW-0597">Phosphoprotein</keyword>
<evidence type="ECO:0000313" key="13">
    <source>
        <dbReference type="Proteomes" id="UP000220904"/>
    </source>
</evidence>
<comment type="caution">
    <text evidence="12">The sequence shown here is derived from an EMBL/GenBank/DDBJ whole genome shotgun (WGS) entry which is preliminary data.</text>
</comment>
<gene>
    <name evidence="12" type="ORF">CHR60_11265</name>
</gene>
<sequence length="234" mass="26100">MVKVLVVEDEASIREMIALNLRRAGMEAVEADSAEAALPLLEQRPGCDAAILDVMLPGMNGFSLCETIRRTDQKIGIIILSAKGQEQDKICGLSIGADDYMTKPFSVSELLARVEALCRRVNRSTGGENGKEAAPAALVSGDFVLDENRRVLLKAGRPIELTQVEFQIMELFFHNPGIALVREKILKGVWGENYFGDVKIVDVNIRRLRMKVEDEPSHPTHIMTVWGYGYRWEE</sequence>
<feature type="DNA-binding region" description="OmpR/PhoB-type" evidence="9">
    <location>
        <begin position="135"/>
        <end position="234"/>
    </location>
</feature>
<feature type="domain" description="OmpR/PhoB-type" evidence="11">
    <location>
        <begin position="135"/>
        <end position="234"/>
    </location>
</feature>
<dbReference type="InterPro" id="IPR001789">
    <property type="entry name" value="Sig_transdc_resp-reg_receiver"/>
</dbReference>
<dbReference type="AlphaFoldDB" id="A0A2A7B431"/>
<proteinExistence type="predicted"/>
<dbReference type="RefSeq" id="WP_097793114.1">
    <property type="nucleotide sequence ID" value="NZ_NOUV01000017.1"/>
</dbReference>
<keyword evidence="3" id="KW-0902">Two-component regulatory system</keyword>
<dbReference type="SUPFAM" id="SSF52172">
    <property type="entry name" value="CheY-like"/>
    <property type="match status" value="1"/>
</dbReference>
<dbReference type="GO" id="GO:0006355">
    <property type="term" value="P:regulation of DNA-templated transcription"/>
    <property type="evidence" value="ECO:0007669"/>
    <property type="project" value="InterPro"/>
</dbReference>
<dbReference type="CDD" id="cd00383">
    <property type="entry name" value="trans_reg_C"/>
    <property type="match status" value="1"/>
</dbReference>
<dbReference type="PROSITE" id="PS51755">
    <property type="entry name" value="OMPR_PHOB"/>
    <property type="match status" value="1"/>
</dbReference>
<evidence type="ECO:0000256" key="1">
    <source>
        <dbReference type="ARBA" id="ARBA00018672"/>
    </source>
</evidence>
<evidence type="ECO:0000256" key="2">
    <source>
        <dbReference type="ARBA" id="ARBA00022553"/>
    </source>
</evidence>
<dbReference type="OrthoDB" id="9790442at2"/>
<protein>
    <recommendedName>
        <fullName evidence="1">Stage 0 sporulation protein A homolog</fullName>
    </recommendedName>
</protein>
<dbReference type="EMBL" id="NOUV01000017">
    <property type="protein sequence ID" value="PDX86120.1"/>
    <property type="molecule type" value="Genomic_DNA"/>
</dbReference>
<dbReference type="PANTHER" id="PTHR48111">
    <property type="entry name" value="REGULATOR OF RPOS"/>
    <property type="match status" value="1"/>
</dbReference>
<evidence type="ECO:0000313" key="12">
    <source>
        <dbReference type="EMBL" id="PDX86120.1"/>
    </source>
</evidence>
<reference evidence="12 13" key="1">
    <citation type="journal article" date="2017" name="Front. Microbiol.">
        <title>New Insights into the Diversity of the Genus Faecalibacterium.</title>
        <authorList>
            <person name="Benevides L."/>
            <person name="Burman S."/>
            <person name="Martin R."/>
            <person name="Robert V."/>
            <person name="Thomas M."/>
            <person name="Miquel S."/>
            <person name="Chain F."/>
            <person name="Sokol H."/>
            <person name="Bermudez-Humaran L.G."/>
            <person name="Morrison M."/>
            <person name="Langella P."/>
            <person name="Azevedo V.A."/>
            <person name="Chatel J.M."/>
            <person name="Soares S."/>
        </authorList>
    </citation>
    <scope>NUCLEOTIDE SEQUENCE [LARGE SCALE GENOMIC DNA]</scope>
    <source>
        <strain evidence="12 13">AHMP21</strain>
    </source>
</reference>
<dbReference type="FunFam" id="1.10.10.10:FF:000018">
    <property type="entry name" value="DNA-binding response regulator ResD"/>
    <property type="match status" value="1"/>
</dbReference>
<feature type="domain" description="Response regulatory" evidence="10">
    <location>
        <begin position="3"/>
        <end position="118"/>
    </location>
</feature>
<evidence type="ECO:0000256" key="6">
    <source>
        <dbReference type="ARBA" id="ARBA00023163"/>
    </source>
</evidence>
<dbReference type="Proteomes" id="UP000220904">
    <property type="component" value="Unassembled WGS sequence"/>
</dbReference>
<evidence type="ECO:0000256" key="4">
    <source>
        <dbReference type="ARBA" id="ARBA00023015"/>
    </source>
</evidence>
<keyword evidence="6" id="KW-0804">Transcription</keyword>
<dbReference type="PROSITE" id="PS50110">
    <property type="entry name" value="RESPONSE_REGULATORY"/>
    <property type="match status" value="1"/>
</dbReference>
<keyword evidence="5 9" id="KW-0238">DNA-binding</keyword>
<evidence type="ECO:0000259" key="11">
    <source>
        <dbReference type="PROSITE" id="PS51755"/>
    </source>
</evidence>
<evidence type="ECO:0000256" key="9">
    <source>
        <dbReference type="PROSITE-ProRule" id="PRU01091"/>
    </source>
</evidence>
<dbReference type="Pfam" id="PF00486">
    <property type="entry name" value="Trans_reg_C"/>
    <property type="match status" value="1"/>
</dbReference>
<dbReference type="GO" id="GO:0000976">
    <property type="term" value="F:transcription cis-regulatory region binding"/>
    <property type="evidence" value="ECO:0007669"/>
    <property type="project" value="TreeGrafter"/>
</dbReference>
<dbReference type="GO" id="GO:0000156">
    <property type="term" value="F:phosphorelay response regulator activity"/>
    <property type="evidence" value="ECO:0007669"/>
    <property type="project" value="TreeGrafter"/>
</dbReference>
<comment type="function">
    <text evidence="7">May play the central regulatory role in sporulation. It may be an element of the effector pathway responsible for the activation of sporulation genes in response to nutritional stress. Spo0A may act in concert with spo0H (a sigma factor) to control the expression of some genes that are critical to the sporulation process.</text>
</comment>
<accession>A0A2A7B431</accession>
<dbReference type="GO" id="GO:0005829">
    <property type="term" value="C:cytosol"/>
    <property type="evidence" value="ECO:0007669"/>
    <property type="project" value="TreeGrafter"/>
</dbReference>
<evidence type="ECO:0000256" key="8">
    <source>
        <dbReference type="PROSITE-ProRule" id="PRU00169"/>
    </source>
</evidence>